<keyword evidence="7 15" id="KW-0418">Kinase</keyword>
<keyword evidence="16" id="KW-1185">Reference proteome</keyword>
<dbReference type="CDD" id="cd00075">
    <property type="entry name" value="HATPase"/>
    <property type="match status" value="1"/>
</dbReference>
<dbReference type="InterPro" id="IPR003661">
    <property type="entry name" value="HisK_dim/P_dom"/>
</dbReference>
<dbReference type="Pfam" id="PF00512">
    <property type="entry name" value="HisKA"/>
    <property type="match status" value="1"/>
</dbReference>
<keyword evidence="8 12" id="KW-1133">Transmembrane helix</keyword>
<accession>A0A401YMW9</accession>
<dbReference type="InterPro" id="IPR003660">
    <property type="entry name" value="HAMP_dom"/>
</dbReference>
<dbReference type="InterPro" id="IPR036890">
    <property type="entry name" value="HATPase_C_sf"/>
</dbReference>
<dbReference type="EC" id="2.7.13.3" evidence="3"/>
<evidence type="ECO:0000259" key="13">
    <source>
        <dbReference type="PROSITE" id="PS50109"/>
    </source>
</evidence>
<dbReference type="InterPro" id="IPR004358">
    <property type="entry name" value="Sig_transdc_His_kin-like_C"/>
</dbReference>
<feature type="compositionally biased region" description="Gly residues" evidence="11">
    <location>
        <begin position="65"/>
        <end position="81"/>
    </location>
</feature>
<dbReference type="EMBL" id="BIFH01000019">
    <property type="protein sequence ID" value="GCD95931.1"/>
    <property type="molecule type" value="Genomic_DNA"/>
</dbReference>
<proteinExistence type="predicted"/>
<keyword evidence="10 12" id="KW-0472">Membrane</keyword>
<dbReference type="SMART" id="SM00388">
    <property type="entry name" value="HisKA"/>
    <property type="match status" value="1"/>
</dbReference>
<evidence type="ECO:0000259" key="14">
    <source>
        <dbReference type="PROSITE" id="PS50885"/>
    </source>
</evidence>
<dbReference type="Gene3D" id="1.10.287.130">
    <property type="match status" value="1"/>
</dbReference>
<dbReference type="GO" id="GO:0005886">
    <property type="term" value="C:plasma membrane"/>
    <property type="evidence" value="ECO:0007669"/>
    <property type="project" value="UniProtKB-SubCell"/>
</dbReference>
<dbReference type="InterPro" id="IPR005467">
    <property type="entry name" value="His_kinase_dom"/>
</dbReference>
<comment type="catalytic activity">
    <reaction evidence="1">
        <text>ATP + protein L-histidine = ADP + protein N-phospho-L-histidine.</text>
        <dbReference type="EC" id="2.7.13.3"/>
    </reaction>
</comment>
<dbReference type="InterPro" id="IPR036097">
    <property type="entry name" value="HisK_dim/P_sf"/>
</dbReference>
<dbReference type="Gene3D" id="3.30.565.10">
    <property type="entry name" value="Histidine kinase-like ATPase, C-terminal domain"/>
    <property type="match status" value="1"/>
</dbReference>
<evidence type="ECO:0000313" key="16">
    <source>
        <dbReference type="Proteomes" id="UP000286931"/>
    </source>
</evidence>
<comment type="caution">
    <text evidence="15">The sequence shown here is derived from an EMBL/GenBank/DDBJ whole genome shotgun (WGS) entry which is preliminary data.</text>
</comment>
<evidence type="ECO:0000313" key="15">
    <source>
        <dbReference type="EMBL" id="GCD95931.1"/>
    </source>
</evidence>
<dbReference type="RefSeq" id="WP_126638030.1">
    <property type="nucleotide sequence ID" value="NZ_BIFH01000019.1"/>
</dbReference>
<dbReference type="SUPFAM" id="SSF158472">
    <property type="entry name" value="HAMP domain-like"/>
    <property type="match status" value="1"/>
</dbReference>
<feature type="region of interest" description="Disordered" evidence="11">
    <location>
        <begin position="388"/>
        <end position="418"/>
    </location>
</feature>
<evidence type="ECO:0000256" key="9">
    <source>
        <dbReference type="ARBA" id="ARBA00023012"/>
    </source>
</evidence>
<sequence>MRTRRGAARSAQPSGLTIRARLTLVYGVLFLIAGGVVLGATYLLVSQQLGGDSQGTYKSSATGGAPVGGGPVGDAGSGGPPGAAPPPPEQQFTRSTDGTREGALNALLTQGGIALAAVGIAATLFGWLIAGRMLQPLHRMTETARRIAEAPAADRNLHERIDLAGPEDELKRLADTFDLMLERLDHSFDGQRRFIANASHELRTPLALNQALLEVAVFRRTASEEVRQLGETLLEINNRHERLIDGLLLLARSEHEVLDRAFVDLADVVDHVAELAPRGAVAIEIETAEAPTTGNPVLLERLVHNLVENGTRHNTPEGGWVRVTSRTGADGSAVVEVSNTGPAVPRYEVPSLFEPFRRLGAERPATRTPGAGLGLSIVRAVARAHGGDVHAEPREGGGLTVTVTLPPAREPGDGAPTP</sequence>
<evidence type="ECO:0000256" key="11">
    <source>
        <dbReference type="SAM" id="MobiDB-lite"/>
    </source>
</evidence>
<keyword evidence="4" id="KW-0597">Phosphoprotein</keyword>
<evidence type="ECO:0000256" key="8">
    <source>
        <dbReference type="ARBA" id="ARBA00022989"/>
    </source>
</evidence>
<evidence type="ECO:0000256" key="1">
    <source>
        <dbReference type="ARBA" id="ARBA00000085"/>
    </source>
</evidence>
<feature type="domain" description="Histidine kinase" evidence="13">
    <location>
        <begin position="197"/>
        <end position="409"/>
    </location>
</feature>
<organism evidence="15 16">
    <name type="scientific">Embleya hyalina</name>
    <dbReference type="NCBI Taxonomy" id="516124"/>
    <lineage>
        <taxon>Bacteria</taxon>
        <taxon>Bacillati</taxon>
        <taxon>Actinomycetota</taxon>
        <taxon>Actinomycetes</taxon>
        <taxon>Kitasatosporales</taxon>
        <taxon>Streptomycetaceae</taxon>
        <taxon>Embleya</taxon>
    </lineage>
</organism>
<dbReference type="PROSITE" id="PS50885">
    <property type="entry name" value="HAMP"/>
    <property type="match status" value="1"/>
</dbReference>
<evidence type="ECO:0000256" key="2">
    <source>
        <dbReference type="ARBA" id="ARBA00004236"/>
    </source>
</evidence>
<evidence type="ECO:0000256" key="7">
    <source>
        <dbReference type="ARBA" id="ARBA00022777"/>
    </source>
</evidence>
<dbReference type="PANTHER" id="PTHR45436:SF5">
    <property type="entry name" value="SENSOR HISTIDINE KINASE TRCS"/>
    <property type="match status" value="1"/>
</dbReference>
<dbReference type="PROSITE" id="PS50109">
    <property type="entry name" value="HIS_KIN"/>
    <property type="match status" value="1"/>
</dbReference>
<feature type="transmembrane region" description="Helical" evidence="12">
    <location>
        <begin position="21"/>
        <end position="45"/>
    </location>
</feature>
<feature type="transmembrane region" description="Helical" evidence="12">
    <location>
        <begin position="107"/>
        <end position="130"/>
    </location>
</feature>
<dbReference type="CDD" id="cd06225">
    <property type="entry name" value="HAMP"/>
    <property type="match status" value="1"/>
</dbReference>
<reference evidence="15 16" key="1">
    <citation type="submission" date="2018-12" db="EMBL/GenBank/DDBJ databases">
        <title>Draft genome sequence of Embleya hyalina NBRC 13850T.</title>
        <authorList>
            <person name="Komaki H."/>
            <person name="Hosoyama A."/>
            <person name="Kimura A."/>
            <person name="Ichikawa N."/>
            <person name="Tamura T."/>
        </authorList>
    </citation>
    <scope>NUCLEOTIDE SEQUENCE [LARGE SCALE GENOMIC DNA]</scope>
    <source>
        <strain evidence="15 16">NBRC 13850</strain>
    </source>
</reference>
<dbReference type="Gene3D" id="6.10.340.10">
    <property type="match status" value="1"/>
</dbReference>
<gene>
    <name evidence="15" type="ORF">EHYA_03615</name>
</gene>
<feature type="domain" description="HAMP" evidence="14">
    <location>
        <begin position="131"/>
        <end position="189"/>
    </location>
</feature>
<dbReference type="CDD" id="cd00082">
    <property type="entry name" value="HisKA"/>
    <property type="match status" value="1"/>
</dbReference>
<dbReference type="InterPro" id="IPR003594">
    <property type="entry name" value="HATPase_dom"/>
</dbReference>
<evidence type="ECO:0000256" key="10">
    <source>
        <dbReference type="ARBA" id="ARBA00023136"/>
    </source>
</evidence>
<evidence type="ECO:0000256" key="4">
    <source>
        <dbReference type="ARBA" id="ARBA00022553"/>
    </source>
</evidence>
<keyword evidence="5" id="KW-0808">Transferase</keyword>
<evidence type="ECO:0000256" key="6">
    <source>
        <dbReference type="ARBA" id="ARBA00022692"/>
    </source>
</evidence>
<evidence type="ECO:0000256" key="3">
    <source>
        <dbReference type="ARBA" id="ARBA00012438"/>
    </source>
</evidence>
<evidence type="ECO:0000256" key="5">
    <source>
        <dbReference type="ARBA" id="ARBA00022679"/>
    </source>
</evidence>
<protein>
    <recommendedName>
        <fullName evidence="3">histidine kinase</fullName>
        <ecNumber evidence="3">2.7.13.3</ecNumber>
    </recommendedName>
</protein>
<dbReference type="SUPFAM" id="SSF55874">
    <property type="entry name" value="ATPase domain of HSP90 chaperone/DNA topoisomerase II/histidine kinase"/>
    <property type="match status" value="1"/>
</dbReference>
<keyword evidence="6 12" id="KW-0812">Transmembrane</keyword>
<dbReference type="Pfam" id="PF02518">
    <property type="entry name" value="HATPase_c"/>
    <property type="match status" value="1"/>
</dbReference>
<dbReference type="Proteomes" id="UP000286931">
    <property type="component" value="Unassembled WGS sequence"/>
</dbReference>
<dbReference type="AlphaFoldDB" id="A0A401YMW9"/>
<comment type="subcellular location">
    <subcellularLocation>
        <location evidence="2">Cell membrane</location>
    </subcellularLocation>
</comment>
<dbReference type="InterPro" id="IPR050428">
    <property type="entry name" value="TCS_sensor_his_kinase"/>
</dbReference>
<dbReference type="PANTHER" id="PTHR45436">
    <property type="entry name" value="SENSOR HISTIDINE KINASE YKOH"/>
    <property type="match status" value="1"/>
</dbReference>
<keyword evidence="9" id="KW-0902">Two-component regulatory system</keyword>
<name>A0A401YMW9_9ACTN</name>
<dbReference type="SMART" id="SM00387">
    <property type="entry name" value="HATPase_c"/>
    <property type="match status" value="1"/>
</dbReference>
<evidence type="ECO:0000256" key="12">
    <source>
        <dbReference type="SAM" id="Phobius"/>
    </source>
</evidence>
<dbReference type="OrthoDB" id="3224230at2"/>
<feature type="region of interest" description="Disordered" evidence="11">
    <location>
        <begin position="54"/>
        <end position="96"/>
    </location>
</feature>
<dbReference type="SUPFAM" id="SSF47384">
    <property type="entry name" value="Homodimeric domain of signal transducing histidine kinase"/>
    <property type="match status" value="1"/>
</dbReference>
<dbReference type="GO" id="GO:0000155">
    <property type="term" value="F:phosphorelay sensor kinase activity"/>
    <property type="evidence" value="ECO:0007669"/>
    <property type="project" value="InterPro"/>
</dbReference>
<dbReference type="PRINTS" id="PR00344">
    <property type="entry name" value="BCTRLSENSOR"/>
</dbReference>
<dbReference type="Pfam" id="PF00672">
    <property type="entry name" value="HAMP"/>
    <property type="match status" value="1"/>
</dbReference>
<dbReference type="SMART" id="SM00304">
    <property type="entry name" value="HAMP"/>
    <property type="match status" value="1"/>
</dbReference>